<accession>A0A4P7NYC7</accession>
<dbReference type="AlphaFoldDB" id="A0A4P7NYC7"/>
<evidence type="ECO:0000256" key="3">
    <source>
        <dbReference type="ARBA" id="ARBA00011738"/>
    </source>
</evidence>
<keyword evidence="5" id="KW-0289">Folate biosynthesis</keyword>
<comment type="similarity">
    <text evidence="2">Belongs to the class-IV pyridoxal-phosphate-dependent aminotransferase family.</text>
</comment>
<dbReference type="PANTHER" id="PTHR42743:SF13">
    <property type="entry name" value="P-LOOP CONTAINING NUCLEOSIDE TRIPHOSPHATE HYDROLASE PROTEIN"/>
    <property type="match status" value="1"/>
</dbReference>
<reference evidence="13 14" key="1">
    <citation type="submission" date="2018-08" db="EMBL/GenBank/DDBJ databases">
        <title>Horizontal acquisition of hydrogen conversion ability and other habitat adaptations in Hydrogenovibrio crunogenus strains.</title>
        <authorList>
            <person name="Gonnella G."/>
            <person name="Adam N."/>
            <person name="Perner M."/>
        </authorList>
    </citation>
    <scope>NUCLEOTIDE SEQUENCE [LARGE SCALE GENOMIC DNA]</scope>
    <source>
        <strain evidence="13 14">SP-41</strain>
    </source>
</reference>
<comment type="cofactor">
    <cofactor evidence="1">
        <name>pyridoxal 5'-phosphate</name>
        <dbReference type="ChEBI" id="CHEBI:597326"/>
    </cofactor>
</comment>
<organism evidence="13 14">
    <name type="scientific">Hydrogenovibrio crunogenus</name>
    <dbReference type="NCBI Taxonomy" id="39765"/>
    <lineage>
        <taxon>Bacteria</taxon>
        <taxon>Pseudomonadati</taxon>
        <taxon>Pseudomonadota</taxon>
        <taxon>Gammaproteobacteria</taxon>
        <taxon>Thiotrichales</taxon>
        <taxon>Piscirickettsiaceae</taxon>
        <taxon>Hydrogenovibrio</taxon>
    </lineage>
</organism>
<evidence type="ECO:0000256" key="11">
    <source>
        <dbReference type="ARBA" id="ARBA00069174"/>
    </source>
</evidence>
<dbReference type="SUPFAM" id="SSF56752">
    <property type="entry name" value="D-aminoacid aminotransferase-like PLP-dependent enzymes"/>
    <property type="match status" value="1"/>
</dbReference>
<dbReference type="Proteomes" id="UP000296201">
    <property type="component" value="Chromosome"/>
</dbReference>
<proteinExistence type="inferred from homology"/>
<dbReference type="PANTHER" id="PTHR42743">
    <property type="entry name" value="AMINO-ACID AMINOTRANSFERASE"/>
    <property type="match status" value="1"/>
</dbReference>
<dbReference type="Gene3D" id="3.30.470.10">
    <property type="match status" value="1"/>
</dbReference>
<dbReference type="InterPro" id="IPR043131">
    <property type="entry name" value="BCAT-like_N"/>
</dbReference>
<gene>
    <name evidence="13" type="primary">pabC</name>
    <name evidence="13" type="ORF">GHNINEIG_00708</name>
</gene>
<dbReference type="InterPro" id="IPR001544">
    <property type="entry name" value="Aminotrans_IV"/>
</dbReference>
<keyword evidence="4" id="KW-0663">Pyridoxal phosphate</keyword>
<dbReference type="FunFam" id="3.20.10.10:FF:000002">
    <property type="entry name" value="D-alanine aminotransferase"/>
    <property type="match status" value="1"/>
</dbReference>
<evidence type="ECO:0000256" key="7">
    <source>
        <dbReference type="ARBA" id="ARBA00035633"/>
    </source>
</evidence>
<dbReference type="EC" id="4.1.3.38" evidence="8 12"/>
<evidence type="ECO:0000256" key="12">
    <source>
        <dbReference type="NCBIfam" id="TIGR03461"/>
    </source>
</evidence>
<evidence type="ECO:0000256" key="8">
    <source>
        <dbReference type="ARBA" id="ARBA00035676"/>
    </source>
</evidence>
<evidence type="ECO:0000256" key="1">
    <source>
        <dbReference type="ARBA" id="ARBA00001933"/>
    </source>
</evidence>
<comment type="pathway">
    <text evidence="7">Cofactor biosynthesis; tetrahydrofolate biosynthesis; 4-aminobenzoate from chorismate: step 2/2.</text>
</comment>
<comment type="function">
    <text evidence="10">Involved in the biosynthesis of p-aminobenzoate (PABA), a precursor of tetrahydrofolate. Converts 4-amino-4-deoxychorismate into 4-aminobenzoate (PABA) and pyruvate.</text>
</comment>
<evidence type="ECO:0000256" key="2">
    <source>
        <dbReference type="ARBA" id="ARBA00009320"/>
    </source>
</evidence>
<dbReference type="InterPro" id="IPR017824">
    <property type="entry name" value="Aminodeoxychorismate_lyase_IV"/>
</dbReference>
<sequence length="295" mass="33056">MSDIVHTWLDGDPISTDKLDRGLLYGDGFFTTILLVDGQLANWNQHWARLKNSAERLKFPALNQANLLNDLISIIKSRPAEPFEILKILITRGKGGVGYQPAEKSVPSIYIQRLPFPQERAKTVLKNDQAWPFFTVTMTVSDTLCCQQPQLAGMKHLNRLENVLARQELMNTEFDEAVMLTQNGLVISATQSNLVLIEGQQLISPFLDQSGVQGTCLSSLPEALSKDGWTLESRHISLADLATADEIFCCNAVRGVMPVRQFQHKHFETEKGTKIAQAWLEWQGAHLTDVKELKS</sequence>
<evidence type="ECO:0000256" key="4">
    <source>
        <dbReference type="ARBA" id="ARBA00022898"/>
    </source>
</evidence>
<protein>
    <recommendedName>
        <fullName evidence="11 12">Aminodeoxychorismate lyase</fullName>
        <ecNumber evidence="8 12">4.1.3.38</ecNumber>
    </recommendedName>
</protein>
<evidence type="ECO:0000313" key="14">
    <source>
        <dbReference type="Proteomes" id="UP000296201"/>
    </source>
</evidence>
<dbReference type="InterPro" id="IPR050571">
    <property type="entry name" value="Class-IV_PLP-Dep_Aminotrnsfr"/>
</dbReference>
<keyword evidence="14" id="KW-1185">Reference proteome</keyword>
<evidence type="ECO:0000256" key="6">
    <source>
        <dbReference type="ARBA" id="ARBA00023239"/>
    </source>
</evidence>
<dbReference type="GO" id="GO:0046656">
    <property type="term" value="P:folic acid biosynthetic process"/>
    <property type="evidence" value="ECO:0007669"/>
    <property type="project" value="UniProtKB-KW"/>
</dbReference>
<name>A0A4P7NYC7_9GAMM</name>
<dbReference type="GO" id="GO:0030170">
    <property type="term" value="F:pyridoxal phosphate binding"/>
    <property type="evidence" value="ECO:0007669"/>
    <property type="project" value="InterPro"/>
</dbReference>
<dbReference type="GO" id="GO:0008153">
    <property type="term" value="P:4-aminobenzoate biosynthetic process"/>
    <property type="evidence" value="ECO:0007669"/>
    <property type="project" value="UniProtKB-UniRule"/>
</dbReference>
<dbReference type="NCBIfam" id="TIGR03461">
    <property type="entry name" value="pabC_Proteo"/>
    <property type="match status" value="1"/>
</dbReference>
<evidence type="ECO:0000256" key="10">
    <source>
        <dbReference type="ARBA" id="ARBA00054027"/>
    </source>
</evidence>
<evidence type="ECO:0000256" key="9">
    <source>
        <dbReference type="ARBA" id="ARBA00049529"/>
    </source>
</evidence>
<dbReference type="Pfam" id="PF01063">
    <property type="entry name" value="Aminotran_4"/>
    <property type="match status" value="1"/>
</dbReference>
<comment type="subunit">
    <text evidence="3">Homodimer.</text>
</comment>
<dbReference type="RefSeq" id="WP_135795364.1">
    <property type="nucleotide sequence ID" value="NZ_CP032096.1"/>
</dbReference>
<dbReference type="GO" id="GO:0008696">
    <property type="term" value="F:4-amino-4-deoxychorismate lyase activity"/>
    <property type="evidence" value="ECO:0007669"/>
    <property type="project" value="UniProtKB-UniRule"/>
</dbReference>
<dbReference type="OrthoDB" id="9805628at2"/>
<dbReference type="InterPro" id="IPR036038">
    <property type="entry name" value="Aminotransferase-like"/>
</dbReference>
<keyword evidence="6 13" id="KW-0456">Lyase</keyword>
<dbReference type="EMBL" id="CP032096">
    <property type="protein sequence ID" value="QBZ82676.1"/>
    <property type="molecule type" value="Genomic_DNA"/>
</dbReference>
<evidence type="ECO:0000256" key="5">
    <source>
        <dbReference type="ARBA" id="ARBA00022909"/>
    </source>
</evidence>
<dbReference type="Gene3D" id="3.20.10.10">
    <property type="entry name" value="D-amino Acid Aminotransferase, subunit A, domain 2"/>
    <property type="match status" value="1"/>
</dbReference>
<evidence type="ECO:0000313" key="13">
    <source>
        <dbReference type="EMBL" id="QBZ82676.1"/>
    </source>
</evidence>
<comment type="catalytic activity">
    <reaction evidence="9">
        <text>4-amino-4-deoxychorismate = 4-aminobenzoate + pyruvate + H(+)</text>
        <dbReference type="Rhea" id="RHEA:16201"/>
        <dbReference type="ChEBI" id="CHEBI:15361"/>
        <dbReference type="ChEBI" id="CHEBI:15378"/>
        <dbReference type="ChEBI" id="CHEBI:17836"/>
        <dbReference type="ChEBI" id="CHEBI:58406"/>
        <dbReference type="EC" id="4.1.3.38"/>
    </reaction>
</comment>
<dbReference type="InterPro" id="IPR043132">
    <property type="entry name" value="BCAT-like_C"/>
</dbReference>